<dbReference type="InterPro" id="IPR012340">
    <property type="entry name" value="NA-bd_OB-fold"/>
</dbReference>
<dbReference type="InterPro" id="IPR011344">
    <property type="entry name" value="ssDNA-bd"/>
</dbReference>
<evidence type="ECO:0000256" key="2">
    <source>
        <dbReference type="SAM" id="MobiDB-lite"/>
    </source>
</evidence>
<evidence type="ECO:0000256" key="1">
    <source>
        <dbReference type="ARBA" id="ARBA00023125"/>
    </source>
</evidence>
<dbReference type="GO" id="GO:0003697">
    <property type="term" value="F:single-stranded DNA binding"/>
    <property type="evidence" value="ECO:0007669"/>
    <property type="project" value="InterPro"/>
</dbReference>
<dbReference type="GO" id="GO:0009295">
    <property type="term" value="C:nucleoid"/>
    <property type="evidence" value="ECO:0007669"/>
    <property type="project" value="TreeGrafter"/>
</dbReference>
<sequence length="144" mass="16169">MASYNKVILMGNLTRDPELKFLQSGTPVVNFAVATSESWTDKQTGEKREEVCFVDLEALGRQAEVISEYFSRGKPILVEGRLKFDQWETEDGQKRSKHRVKVDRFSFVGGRQDEDAGDFGLAKPGNEQSSSSQPDDSTDDDIPF</sequence>
<dbReference type="InterPro" id="IPR000424">
    <property type="entry name" value="Primosome_PriB/ssb"/>
</dbReference>
<evidence type="ECO:0008006" key="4">
    <source>
        <dbReference type="Google" id="ProtNLM"/>
    </source>
</evidence>
<name>A0A382AE54_9ZZZZ</name>
<gene>
    <name evidence="3" type="ORF">METZ01_LOCUS152415</name>
</gene>
<evidence type="ECO:0000313" key="3">
    <source>
        <dbReference type="EMBL" id="SVA99561.1"/>
    </source>
</evidence>
<dbReference type="Gene3D" id="2.40.50.140">
    <property type="entry name" value="Nucleic acid-binding proteins"/>
    <property type="match status" value="1"/>
</dbReference>
<dbReference type="PANTHER" id="PTHR10302">
    <property type="entry name" value="SINGLE-STRANDED DNA-BINDING PROTEIN"/>
    <property type="match status" value="1"/>
</dbReference>
<proteinExistence type="inferred from homology"/>
<feature type="region of interest" description="Disordered" evidence="2">
    <location>
        <begin position="109"/>
        <end position="144"/>
    </location>
</feature>
<dbReference type="NCBIfam" id="TIGR00621">
    <property type="entry name" value="ssb"/>
    <property type="match status" value="1"/>
</dbReference>
<dbReference type="HAMAP" id="MF_00984">
    <property type="entry name" value="SSB"/>
    <property type="match status" value="1"/>
</dbReference>
<dbReference type="SUPFAM" id="SSF50249">
    <property type="entry name" value="Nucleic acid-binding proteins"/>
    <property type="match status" value="1"/>
</dbReference>
<keyword evidence="1" id="KW-0238">DNA-binding</keyword>
<accession>A0A382AE54</accession>
<protein>
    <recommendedName>
        <fullName evidence="4">Single-stranded DNA-binding protein</fullName>
    </recommendedName>
</protein>
<dbReference type="CDD" id="cd04496">
    <property type="entry name" value="SSB_OBF"/>
    <property type="match status" value="1"/>
</dbReference>
<dbReference type="GO" id="GO:0006260">
    <property type="term" value="P:DNA replication"/>
    <property type="evidence" value="ECO:0007669"/>
    <property type="project" value="InterPro"/>
</dbReference>
<dbReference type="EMBL" id="UINC01024929">
    <property type="protein sequence ID" value="SVA99561.1"/>
    <property type="molecule type" value="Genomic_DNA"/>
</dbReference>
<dbReference type="Pfam" id="PF00436">
    <property type="entry name" value="SSB"/>
    <property type="match status" value="1"/>
</dbReference>
<dbReference type="PANTHER" id="PTHR10302:SF27">
    <property type="entry name" value="SINGLE-STRANDED DNA-BINDING PROTEIN"/>
    <property type="match status" value="1"/>
</dbReference>
<reference evidence="3" key="1">
    <citation type="submission" date="2018-05" db="EMBL/GenBank/DDBJ databases">
        <authorList>
            <person name="Lanie J.A."/>
            <person name="Ng W.-L."/>
            <person name="Kazmierczak K.M."/>
            <person name="Andrzejewski T.M."/>
            <person name="Davidsen T.M."/>
            <person name="Wayne K.J."/>
            <person name="Tettelin H."/>
            <person name="Glass J.I."/>
            <person name="Rusch D."/>
            <person name="Podicherti R."/>
            <person name="Tsui H.-C.T."/>
            <person name="Winkler M.E."/>
        </authorList>
    </citation>
    <scope>NUCLEOTIDE SEQUENCE</scope>
</reference>
<organism evidence="3">
    <name type="scientific">marine metagenome</name>
    <dbReference type="NCBI Taxonomy" id="408172"/>
    <lineage>
        <taxon>unclassified sequences</taxon>
        <taxon>metagenomes</taxon>
        <taxon>ecological metagenomes</taxon>
    </lineage>
</organism>
<dbReference type="AlphaFoldDB" id="A0A382AE54"/>
<dbReference type="PROSITE" id="PS50935">
    <property type="entry name" value="SSB"/>
    <property type="match status" value="1"/>
</dbReference>